<dbReference type="EMBL" id="JAUZEE010000002">
    <property type="protein sequence ID" value="MDP4299930.1"/>
    <property type="molecule type" value="Genomic_DNA"/>
</dbReference>
<organism evidence="1 2">
    <name type="scientific">Leptothrix discophora</name>
    <dbReference type="NCBI Taxonomy" id="89"/>
    <lineage>
        <taxon>Bacteria</taxon>
        <taxon>Pseudomonadati</taxon>
        <taxon>Pseudomonadota</taxon>
        <taxon>Betaproteobacteria</taxon>
        <taxon>Burkholderiales</taxon>
        <taxon>Sphaerotilaceae</taxon>
        <taxon>Leptothrix</taxon>
    </lineage>
</organism>
<evidence type="ECO:0000313" key="1">
    <source>
        <dbReference type="EMBL" id="MDP4299930.1"/>
    </source>
</evidence>
<accession>A0ABT9G0B7</accession>
<dbReference type="Proteomes" id="UP001235760">
    <property type="component" value="Unassembled WGS sequence"/>
</dbReference>
<evidence type="ECO:0000313" key="2">
    <source>
        <dbReference type="Proteomes" id="UP001235760"/>
    </source>
</evidence>
<dbReference type="RefSeq" id="WP_305748486.1">
    <property type="nucleotide sequence ID" value="NZ_JAUZEE010000002.1"/>
</dbReference>
<name>A0ABT9G0B7_LEPDI</name>
<sequence length="140" mass="15746">MTKPSFKEILRPKRAEVKIMHPVYGETEAIVYLVGGFSKQFRDARDRLIKELGPDVDITKADRPTQIKFFAELYASCVIGWNEVLTDAHAEFSYDAALQLFTDAEIEWIGGQLSTFINDSANFFRPEPSVVGQVGSTPNE</sequence>
<protein>
    <recommendedName>
        <fullName evidence="3">Tail assembly chaperone</fullName>
    </recommendedName>
</protein>
<proteinExistence type="predicted"/>
<gene>
    <name evidence="1" type="ORF">Q8X39_04735</name>
</gene>
<keyword evidence="2" id="KW-1185">Reference proteome</keyword>
<comment type="caution">
    <text evidence="1">The sequence shown here is derived from an EMBL/GenBank/DDBJ whole genome shotgun (WGS) entry which is preliminary data.</text>
</comment>
<reference evidence="1 2" key="1">
    <citation type="submission" date="2023-08" db="EMBL/GenBank/DDBJ databases">
        <authorList>
            <person name="Roldan D.M."/>
            <person name="Menes R.J."/>
        </authorList>
    </citation>
    <scope>NUCLEOTIDE SEQUENCE [LARGE SCALE GENOMIC DNA]</scope>
    <source>
        <strain evidence="1 2">CCM 2812</strain>
    </source>
</reference>
<evidence type="ECO:0008006" key="3">
    <source>
        <dbReference type="Google" id="ProtNLM"/>
    </source>
</evidence>